<dbReference type="AlphaFoldDB" id="A0A3M7QHI9"/>
<accession>A0A3M7QHI9</accession>
<keyword evidence="3" id="KW-1185">Reference proteome</keyword>
<dbReference type="Proteomes" id="UP000276133">
    <property type="component" value="Unassembled WGS sequence"/>
</dbReference>
<sequence>MIKHTNACILFKKWLAKLFVLSVVPDRAFVGQSPAILVHADQRHIIVIVIGKTYVFGTEAKHDRGAEQWLSHRELKIKAAKCHWHVQAGCSSPFGLESVKKENCFRVWQNGCELGLGFSVPLGLHLNSTLSLKIKFFRDTIEISLDVATNEHANRQTIVKQLDYLKKINIYSGDLKQPHRCEKYEFYEKIHNKIQIYIISYSRLTAEQCYI</sequence>
<evidence type="ECO:0000313" key="3">
    <source>
        <dbReference type="Proteomes" id="UP000276133"/>
    </source>
</evidence>
<protein>
    <submittedName>
        <fullName evidence="2">Uncharacterized protein</fullName>
    </submittedName>
</protein>
<comment type="caution">
    <text evidence="2">The sequence shown here is derived from an EMBL/GenBank/DDBJ whole genome shotgun (WGS) entry which is preliminary data.</text>
</comment>
<evidence type="ECO:0000313" key="2">
    <source>
        <dbReference type="EMBL" id="RNA10703.1"/>
    </source>
</evidence>
<keyword evidence="1" id="KW-0732">Signal</keyword>
<proteinExistence type="predicted"/>
<feature type="signal peptide" evidence="1">
    <location>
        <begin position="1"/>
        <end position="30"/>
    </location>
</feature>
<dbReference type="EMBL" id="REGN01006129">
    <property type="protein sequence ID" value="RNA10703.1"/>
    <property type="molecule type" value="Genomic_DNA"/>
</dbReference>
<name>A0A3M7QHI9_BRAPC</name>
<evidence type="ECO:0000256" key="1">
    <source>
        <dbReference type="SAM" id="SignalP"/>
    </source>
</evidence>
<organism evidence="2 3">
    <name type="scientific">Brachionus plicatilis</name>
    <name type="common">Marine rotifer</name>
    <name type="synonym">Brachionus muelleri</name>
    <dbReference type="NCBI Taxonomy" id="10195"/>
    <lineage>
        <taxon>Eukaryota</taxon>
        <taxon>Metazoa</taxon>
        <taxon>Spiralia</taxon>
        <taxon>Gnathifera</taxon>
        <taxon>Rotifera</taxon>
        <taxon>Eurotatoria</taxon>
        <taxon>Monogononta</taxon>
        <taxon>Pseudotrocha</taxon>
        <taxon>Ploima</taxon>
        <taxon>Brachionidae</taxon>
        <taxon>Brachionus</taxon>
    </lineage>
</organism>
<reference evidence="2 3" key="1">
    <citation type="journal article" date="2018" name="Sci. Rep.">
        <title>Genomic signatures of local adaptation to the degree of environmental predictability in rotifers.</title>
        <authorList>
            <person name="Franch-Gras L."/>
            <person name="Hahn C."/>
            <person name="Garcia-Roger E.M."/>
            <person name="Carmona M.J."/>
            <person name="Serra M."/>
            <person name="Gomez A."/>
        </authorList>
    </citation>
    <scope>NUCLEOTIDE SEQUENCE [LARGE SCALE GENOMIC DNA]</scope>
    <source>
        <strain evidence="2">HYR1</strain>
    </source>
</reference>
<feature type="chain" id="PRO_5018160297" evidence="1">
    <location>
        <begin position="31"/>
        <end position="211"/>
    </location>
</feature>
<gene>
    <name evidence="2" type="ORF">BpHYR1_019225</name>
</gene>